<comment type="caution">
    <text evidence="1">The sequence shown here is derived from an EMBL/GenBank/DDBJ whole genome shotgun (WGS) entry which is preliminary data.</text>
</comment>
<reference evidence="1" key="1">
    <citation type="submission" date="2019-10" db="EMBL/GenBank/DDBJ databases">
        <authorList>
            <person name="Ross D.E."/>
            <person name="Gulliver D."/>
        </authorList>
    </citation>
    <scope>NUCLEOTIDE SEQUENCE</scope>
    <source>
        <strain evidence="1">DER-2019</strain>
    </source>
</reference>
<accession>A0A923HZV1</accession>
<sequence length="77" mass="8883">MIIGINFAAFFVPGQLLNELLYDLKEAYRCSDTTPLRMPAFFYVSLKIEYKKLSLTVNVEYSVEAGINFRFFCAEIV</sequence>
<dbReference type="RefSeq" id="WP_148568320.1">
    <property type="nucleotide sequence ID" value="NZ_RXYA01000016.1"/>
</dbReference>
<gene>
    <name evidence="1" type="ORF">GH810_12120</name>
</gene>
<evidence type="ECO:0000313" key="1">
    <source>
        <dbReference type="EMBL" id="MBC3889061.1"/>
    </source>
</evidence>
<name>A0A923HZV1_9FIRM</name>
<protein>
    <submittedName>
        <fullName evidence="1">Uncharacterized protein</fullName>
    </submittedName>
</protein>
<proteinExistence type="predicted"/>
<dbReference type="Proteomes" id="UP000616595">
    <property type="component" value="Unassembled WGS sequence"/>
</dbReference>
<dbReference type="EMBL" id="WJBD01000014">
    <property type="protein sequence ID" value="MBC3889061.1"/>
    <property type="molecule type" value="Genomic_DNA"/>
</dbReference>
<dbReference type="AlphaFoldDB" id="A0A923HZV1"/>
<reference evidence="1" key="2">
    <citation type="submission" date="2020-10" db="EMBL/GenBank/DDBJ databases">
        <title>Comparative genomics of the Acetobacterium genus.</title>
        <authorList>
            <person name="Marshall C."/>
            <person name="May H."/>
            <person name="Norman S."/>
        </authorList>
    </citation>
    <scope>NUCLEOTIDE SEQUENCE</scope>
    <source>
        <strain evidence="1">DER-2019</strain>
    </source>
</reference>
<evidence type="ECO:0000313" key="2">
    <source>
        <dbReference type="Proteomes" id="UP000616595"/>
    </source>
</evidence>
<keyword evidence="2" id="KW-1185">Reference proteome</keyword>
<organism evidence="1 2">
    <name type="scientific">Acetobacterium paludosum</name>
    <dbReference type="NCBI Taxonomy" id="52693"/>
    <lineage>
        <taxon>Bacteria</taxon>
        <taxon>Bacillati</taxon>
        <taxon>Bacillota</taxon>
        <taxon>Clostridia</taxon>
        <taxon>Eubacteriales</taxon>
        <taxon>Eubacteriaceae</taxon>
        <taxon>Acetobacterium</taxon>
    </lineage>
</organism>